<dbReference type="InterPro" id="IPR036388">
    <property type="entry name" value="WH-like_DNA-bd_sf"/>
</dbReference>
<evidence type="ECO:0000259" key="8">
    <source>
        <dbReference type="PROSITE" id="PS50995"/>
    </source>
</evidence>
<dbReference type="PANTHER" id="PTHR42756:SF1">
    <property type="entry name" value="TRANSCRIPTIONAL REPRESSOR OF EMRAB OPERON"/>
    <property type="match status" value="1"/>
</dbReference>
<evidence type="ECO:0000313" key="10">
    <source>
        <dbReference type="Proteomes" id="UP000824058"/>
    </source>
</evidence>
<dbReference type="AlphaFoldDB" id="A0A9D2FV08"/>
<dbReference type="PANTHER" id="PTHR42756">
    <property type="entry name" value="TRANSCRIPTIONAL REGULATOR, MARR"/>
    <property type="match status" value="1"/>
</dbReference>
<reference evidence="9" key="2">
    <citation type="submission" date="2021-04" db="EMBL/GenBank/DDBJ databases">
        <authorList>
            <person name="Gilroy R."/>
        </authorList>
    </citation>
    <scope>NUCLEOTIDE SEQUENCE</scope>
    <source>
        <strain evidence="9">ChiBcolR9-63</strain>
    </source>
</reference>
<sequence>MEKNIGRLVKKASNQLGREFDQFAKPYDLTGTQMSIIDFLSHDWKEEYFQQDIEKEFNIQRSTTTVLLQRMEKKELIYRQVSQKDARQKSVHLTQKAQDLVAECRSYFQLQEKELEERFSEDEIAIFEKILDYYVKKK</sequence>
<dbReference type="PRINTS" id="PR00598">
    <property type="entry name" value="HTHMARR"/>
</dbReference>
<dbReference type="PROSITE" id="PS50995">
    <property type="entry name" value="HTH_MARR_2"/>
    <property type="match status" value="1"/>
</dbReference>
<protein>
    <recommendedName>
        <fullName evidence="6">HTH-type transcriptional regulator SarZ</fullName>
    </recommendedName>
    <alternativeName>
        <fullName evidence="7">Staphylococcal accessory regulator Z</fullName>
    </alternativeName>
</protein>
<comment type="caution">
    <text evidence="9">The sequence shown here is derived from an EMBL/GenBank/DDBJ whole genome shotgun (WGS) entry which is preliminary data.</text>
</comment>
<dbReference type="Proteomes" id="UP000824058">
    <property type="component" value="Unassembled WGS sequence"/>
</dbReference>
<evidence type="ECO:0000256" key="4">
    <source>
        <dbReference type="ARBA" id="ARBA00023163"/>
    </source>
</evidence>
<dbReference type="InterPro" id="IPR000835">
    <property type="entry name" value="HTH_MarR-typ"/>
</dbReference>
<dbReference type="SUPFAM" id="SSF46785">
    <property type="entry name" value="Winged helix' DNA-binding domain"/>
    <property type="match status" value="1"/>
</dbReference>
<organism evidence="9 10">
    <name type="scientific">Candidatus Streptococcus faecavium</name>
    <dbReference type="NCBI Taxonomy" id="2838763"/>
    <lineage>
        <taxon>Bacteria</taxon>
        <taxon>Bacillati</taxon>
        <taxon>Bacillota</taxon>
        <taxon>Bacilli</taxon>
        <taxon>Lactobacillales</taxon>
        <taxon>Streptococcaceae</taxon>
        <taxon>Streptococcus</taxon>
    </lineage>
</organism>
<evidence type="ECO:0000256" key="2">
    <source>
        <dbReference type="ARBA" id="ARBA00023015"/>
    </source>
</evidence>
<dbReference type="InterPro" id="IPR055166">
    <property type="entry name" value="Transc_reg_Sar_Rot_HTH"/>
</dbReference>
<gene>
    <name evidence="9" type="ORF">H9965_01890</name>
</gene>
<dbReference type="EMBL" id="DXBD01000014">
    <property type="protein sequence ID" value="HIZ67216.1"/>
    <property type="molecule type" value="Genomic_DNA"/>
</dbReference>
<keyword evidence="3" id="KW-0238">DNA-binding</keyword>
<dbReference type="Pfam" id="PF22381">
    <property type="entry name" value="Staph_reg_Sar_Rot"/>
    <property type="match status" value="1"/>
</dbReference>
<name>A0A9D2FV08_9STRE</name>
<evidence type="ECO:0000256" key="7">
    <source>
        <dbReference type="ARBA" id="ARBA00047207"/>
    </source>
</evidence>
<dbReference type="GO" id="GO:0003700">
    <property type="term" value="F:DNA-binding transcription factor activity"/>
    <property type="evidence" value="ECO:0007669"/>
    <property type="project" value="InterPro"/>
</dbReference>
<dbReference type="Gene3D" id="1.10.10.10">
    <property type="entry name" value="Winged helix-like DNA-binding domain superfamily/Winged helix DNA-binding domain"/>
    <property type="match status" value="1"/>
</dbReference>
<evidence type="ECO:0000313" key="9">
    <source>
        <dbReference type="EMBL" id="HIZ67216.1"/>
    </source>
</evidence>
<keyword evidence="4" id="KW-0804">Transcription</keyword>
<evidence type="ECO:0000256" key="5">
    <source>
        <dbReference type="ARBA" id="ARBA00046337"/>
    </source>
</evidence>
<reference evidence="9" key="1">
    <citation type="journal article" date="2021" name="PeerJ">
        <title>Extensive microbial diversity within the chicken gut microbiome revealed by metagenomics and culture.</title>
        <authorList>
            <person name="Gilroy R."/>
            <person name="Ravi A."/>
            <person name="Getino M."/>
            <person name="Pursley I."/>
            <person name="Horton D.L."/>
            <person name="Alikhan N.F."/>
            <person name="Baker D."/>
            <person name="Gharbi K."/>
            <person name="Hall N."/>
            <person name="Watson M."/>
            <person name="Adriaenssens E.M."/>
            <person name="Foster-Nyarko E."/>
            <person name="Jarju S."/>
            <person name="Secka A."/>
            <person name="Antonio M."/>
            <person name="Oren A."/>
            <person name="Chaudhuri R.R."/>
            <person name="La Ragione R."/>
            <person name="Hildebrand F."/>
            <person name="Pallen M.J."/>
        </authorList>
    </citation>
    <scope>NUCLEOTIDE SEQUENCE</scope>
    <source>
        <strain evidence="9">ChiBcolR9-63</strain>
    </source>
</reference>
<dbReference type="SMART" id="SM00347">
    <property type="entry name" value="HTH_MARR"/>
    <property type="match status" value="1"/>
</dbReference>
<keyword evidence="2" id="KW-0805">Transcription regulation</keyword>
<evidence type="ECO:0000256" key="3">
    <source>
        <dbReference type="ARBA" id="ARBA00023125"/>
    </source>
</evidence>
<dbReference type="InterPro" id="IPR036390">
    <property type="entry name" value="WH_DNA-bd_sf"/>
</dbReference>
<comment type="subcellular location">
    <subcellularLocation>
        <location evidence="1">Cytoplasm</location>
    </subcellularLocation>
</comment>
<dbReference type="GO" id="GO:0005737">
    <property type="term" value="C:cytoplasm"/>
    <property type="evidence" value="ECO:0007669"/>
    <property type="project" value="UniProtKB-SubCell"/>
</dbReference>
<evidence type="ECO:0000256" key="6">
    <source>
        <dbReference type="ARBA" id="ARBA00047188"/>
    </source>
</evidence>
<proteinExistence type="inferred from homology"/>
<evidence type="ECO:0000256" key="1">
    <source>
        <dbReference type="ARBA" id="ARBA00004496"/>
    </source>
</evidence>
<dbReference type="GO" id="GO:0003677">
    <property type="term" value="F:DNA binding"/>
    <property type="evidence" value="ECO:0007669"/>
    <property type="project" value="UniProtKB-KW"/>
</dbReference>
<comment type="similarity">
    <text evidence="5">Belongs to the SarZ family.</text>
</comment>
<accession>A0A9D2FV08</accession>
<feature type="domain" description="HTH marR-type" evidence="8">
    <location>
        <begin position="2"/>
        <end position="136"/>
    </location>
</feature>